<evidence type="ECO:0000313" key="1">
    <source>
        <dbReference type="EMBL" id="KAJ1937992.1"/>
    </source>
</evidence>
<comment type="caution">
    <text evidence="1">The sequence shown here is derived from an EMBL/GenBank/DDBJ whole genome shotgun (WGS) entry which is preliminary data.</text>
</comment>
<accession>A0ACC1J549</accession>
<organism evidence="1 2">
    <name type="scientific">Linderina macrospora</name>
    <dbReference type="NCBI Taxonomy" id="4868"/>
    <lineage>
        <taxon>Eukaryota</taxon>
        <taxon>Fungi</taxon>
        <taxon>Fungi incertae sedis</taxon>
        <taxon>Zoopagomycota</taxon>
        <taxon>Kickxellomycotina</taxon>
        <taxon>Kickxellomycetes</taxon>
        <taxon>Kickxellales</taxon>
        <taxon>Kickxellaceae</taxon>
        <taxon>Linderina</taxon>
    </lineage>
</organism>
<keyword evidence="1" id="KW-0012">Acyltransferase</keyword>
<name>A0ACC1J549_9FUNG</name>
<evidence type="ECO:0000313" key="2">
    <source>
        <dbReference type="Proteomes" id="UP001150603"/>
    </source>
</evidence>
<keyword evidence="1" id="KW-0808">Transferase</keyword>
<dbReference type="EMBL" id="JANBPW010003327">
    <property type="protein sequence ID" value="KAJ1937992.1"/>
    <property type="molecule type" value="Genomic_DNA"/>
</dbReference>
<proteinExistence type="predicted"/>
<dbReference type="Proteomes" id="UP001150603">
    <property type="component" value="Unassembled WGS sequence"/>
</dbReference>
<feature type="non-terminal residue" evidence="1">
    <location>
        <position position="306"/>
    </location>
</feature>
<sequence>MVHLQNQIPGDAQGRYMRGLNDVWYIVYWVVMFTLIRATVMYKILGPFAKWWGISSERKITRFMEQGWLTIFYVVSSSAGLFVMSHEPHWLNTEHFWINYPEGHKQMSYLMKSYYLIQMGFWFQQIFVLLIEEPRKDFLVMGIHHIVTCNLLAWSLYANYVRIGNAVLVCMDVADIFLSGTKCLRYLGFEKLAVGSFVALLVAWMYTRHYLYGKILYSVYFESRIILDDSIFDPANGSLYRRDIILMFFALLATLQGLLFYWLFLLVRIVYRIAFQGNLDDSRSDSEDSGDDSNNSSKKRTSSKKN</sequence>
<dbReference type="EC" id="2.3.1.24" evidence="1"/>
<gene>
    <name evidence="1" type="primary">lag1_2</name>
    <name evidence="1" type="ORF">FBU59_004585</name>
</gene>
<reference evidence="1" key="1">
    <citation type="submission" date="2022-07" db="EMBL/GenBank/DDBJ databases">
        <title>Phylogenomic reconstructions and comparative analyses of Kickxellomycotina fungi.</title>
        <authorList>
            <person name="Reynolds N.K."/>
            <person name="Stajich J.E."/>
            <person name="Barry K."/>
            <person name="Grigoriev I.V."/>
            <person name="Crous P."/>
            <person name="Smith M.E."/>
        </authorList>
    </citation>
    <scope>NUCLEOTIDE SEQUENCE</scope>
    <source>
        <strain evidence="1">NRRL 5244</strain>
    </source>
</reference>
<keyword evidence="2" id="KW-1185">Reference proteome</keyword>
<protein>
    <submittedName>
        <fullName evidence="1">Sphingosine N-acyltransferase lag1</fullName>
        <ecNumber evidence="1">2.3.1.24</ecNumber>
    </submittedName>
</protein>